<evidence type="ECO:0000313" key="2">
    <source>
        <dbReference type="Proteomes" id="UP001219525"/>
    </source>
</evidence>
<reference evidence="1" key="1">
    <citation type="submission" date="2023-03" db="EMBL/GenBank/DDBJ databases">
        <title>Massive genome expansion in bonnet fungi (Mycena s.s.) driven by repeated elements and novel gene families across ecological guilds.</title>
        <authorList>
            <consortium name="Lawrence Berkeley National Laboratory"/>
            <person name="Harder C.B."/>
            <person name="Miyauchi S."/>
            <person name="Viragh M."/>
            <person name="Kuo A."/>
            <person name="Thoen E."/>
            <person name="Andreopoulos B."/>
            <person name="Lu D."/>
            <person name="Skrede I."/>
            <person name="Drula E."/>
            <person name="Henrissat B."/>
            <person name="Morin E."/>
            <person name="Kohler A."/>
            <person name="Barry K."/>
            <person name="LaButti K."/>
            <person name="Morin E."/>
            <person name="Salamov A."/>
            <person name="Lipzen A."/>
            <person name="Mereny Z."/>
            <person name="Hegedus B."/>
            <person name="Baldrian P."/>
            <person name="Stursova M."/>
            <person name="Weitz H."/>
            <person name="Taylor A."/>
            <person name="Grigoriev I.V."/>
            <person name="Nagy L.G."/>
            <person name="Martin F."/>
            <person name="Kauserud H."/>
        </authorList>
    </citation>
    <scope>NUCLEOTIDE SEQUENCE</scope>
    <source>
        <strain evidence="1">9144</strain>
    </source>
</reference>
<keyword evidence="2" id="KW-1185">Reference proteome</keyword>
<evidence type="ECO:0000313" key="1">
    <source>
        <dbReference type="EMBL" id="KAJ7215008.1"/>
    </source>
</evidence>
<feature type="non-terminal residue" evidence="1">
    <location>
        <position position="1"/>
    </location>
</feature>
<dbReference type="EMBL" id="JARJCW010000018">
    <property type="protein sequence ID" value="KAJ7215008.1"/>
    <property type="molecule type" value="Genomic_DNA"/>
</dbReference>
<organism evidence="1 2">
    <name type="scientific">Mycena pura</name>
    <dbReference type="NCBI Taxonomy" id="153505"/>
    <lineage>
        <taxon>Eukaryota</taxon>
        <taxon>Fungi</taxon>
        <taxon>Dikarya</taxon>
        <taxon>Basidiomycota</taxon>
        <taxon>Agaricomycotina</taxon>
        <taxon>Agaricomycetes</taxon>
        <taxon>Agaricomycetidae</taxon>
        <taxon>Agaricales</taxon>
        <taxon>Marasmiineae</taxon>
        <taxon>Mycenaceae</taxon>
        <taxon>Mycena</taxon>
    </lineage>
</organism>
<comment type="caution">
    <text evidence="1">The sequence shown here is derived from an EMBL/GenBank/DDBJ whole genome shotgun (WGS) entry which is preliminary data.</text>
</comment>
<dbReference type="AlphaFoldDB" id="A0AAD6YDD6"/>
<dbReference type="Proteomes" id="UP001219525">
    <property type="component" value="Unassembled WGS sequence"/>
</dbReference>
<name>A0AAD6YDD6_9AGAR</name>
<gene>
    <name evidence="1" type="ORF">GGX14DRAFT_359874</name>
</gene>
<proteinExistence type="predicted"/>
<protein>
    <submittedName>
        <fullName evidence="1">Uncharacterized protein</fullName>
    </submittedName>
</protein>
<accession>A0AAD6YDD6</accession>
<sequence length="53" mass="6139">IEPVVNGTSAALKCDPEMRLHHAVEMWRVFETEKVCWVPSYVDFITTFPFPIT</sequence>